<dbReference type="RefSeq" id="WP_272091164.1">
    <property type="nucleotide sequence ID" value="NZ_JAQNDL010000004.1"/>
</dbReference>
<gene>
    <name evidence="1" type="ORF">POL25_37390</name>
</gene>
<organism evidence="1 2">
    <name type="scientific">Nannocystis bainbridge</name>
    <dbReference type="NCBI Taxonomy" id="2995303"/>
    <lineage>
        <taxon>Bacteria</taxon>
        <taxon>Pseudomonadati</taxon>
        <taxon>Myxococcota</taxon>
        <taxon>Polyangia</taxon>
        <taxon>Nannocystales</taxon>
        <taxon>Nannocystaceae</taxon>
        <taxon>Nannocystis</taxon>
    </lineage>
</organism>
<sequence>MSGGSYMSAITDVGDWIWGLVRGGFNEQQSISQIIVDAIIGMIPVVGDVTAVRDLLAVVIRLADHPERRQETMQWVELTICLFALIPVAGGAIKGVGRLLARVGRNAAEAAPVLREAVELLNRLGSGNAVRFMRELDLSRYTADLQRHFRTMVGRVTTTIDAIMRRGGRILPSSMTERLRELRAAMQQLLALGDRMIPQAVRDLNGWLRTVQRHLYAGTPHQIPSSLRAETREFERGLIRQRRLPRQAELPFPPSTLANYRHRVPWPDLRTGGFHNPAWNPYRNIRTFSGNLQAVALRHPRKIYRIIENEGGRSGAFWSLERPASGRRWREDYAVLESWNRDGYYIEFEIPPGQTLYVWQGRVASQVETDAAKATYGQVLNGGAQQLLIDLRHPSNAWATSRVERLPLHRTGWRDHMGVNVPNEQTRAILLGQTERAQRVGTYTAVTRVTGAGVRGQQSQQRQQQQRRQ</sequence>
<evidence type="ECO:0000313" key="2">
    <source>
        <dbReference type="Proteomes" id="UP001221686"/>
    </source>
</evidence>
<protein>
    <submittedName>
        <fullName evidence="1">Uncharacterized protein</fullName>
    </submittedName>
</protein>
<name>A0ABT5EB19_9BACT</name>
<dbReference type="Proteomes" id="UP001221686">
    <property type="component" value="Unassembled WGS sequence"/>
</dbReference>
<dbReference type="EMBL" id="JAQNDL010000004">
    <property type="protein sequence ID" value="MDC0722623.1"/>
    <property type="molecule type" value="Genomic_DNA"/>
</dbReference>
<keyword evidence="2" id="KW-1185">Reference proteome</keyword>
<proteinExistence type="predicted"/>
<dbReference type="InterPro" id="IPR049802">
    <property type="entry name" value="RhsC-like_FIX"/>
</dbReference>
<evidence type="ECO:0000313" key="1">
    <source>
        <dbReference type="EMBL" id="MDC0722623.1"/>
    </source>
</evidence>
<reference evidence="1 2" key="1">
    <citation type="submission" date="2022-11" db="EMBL/GenBank/DDBJ databases">
        <title>Minimal conservation of predation-associated metabolite biosynthetic gene clusters underscores biosynthetic potential of Myxococcota including descriptions for ten novel species: Archangium lansinium sp. nov., Myxococcus landrumus sp. nov., Nannocystis bai.</title>
        <authorList>
            <person name="Ahearne A."/>
            <person name="Stevens C."/>
            <person name="Dowd S."/>
        </authorList>
    </citation>
    <scope>NUCLEOTIDE SEQUENCE [LARGE SCALE GENOMIC DNA]</scope>
    <source>
        <strain evidence="1 2">BB15-2</strain>
    </source>
</reference>
<comment type="caution">
    <text evidence="1">The sequence shown here is derived from an EMBL/GenBank/DDBJ whole genome shotgun (WGS) entry which is preliminary data.</text>
</comment>
<dbReference type="CDD" id="cd20746">
    <property type="entry name" value="FIX_Ntox15_NUC_DUF4112_RhsA-like"/>
    <property type="match status" value="1"/>
</dbReference>
<accession>A0ABT5EB19</accession>